<evidence type="ECO:0000313" key="3">
    <source>
        <dbReference type="Proteomes" id="UP000701801"/>
    </source>
</evidence>
<dbReference type="GO" id="GO:0007131">
    <property type="term" value="P:reciprocal meiotic recombination"/>
    <property type="evidence" value="ECO:0007669"/>
    <property type="project" value="InterPro"/>
</dbReference>
<feature type="compositionally biased region" description="Low complexity" evidence="1">
    <location>
        <begin position="220"/>
        <end position="229"/>
    </location>
</feature>
<dbReference type="AlphaFoldDB" id="A0A9N9LHA0"/>
<evidence type="ECO:0000256" key="1">
    <source>
        <dbReference type="SAM" id="MobiDB-lite"/>
    </source>
</evidence>
<feature type="compositionally biased region" description="Polar residues" evidence="1">
    <location>
        <begin position="496"/>
        <end position="514"/>
    </location>
</feature>
<evidence type="ECO:0000313" key="2">
    <source>
        <dbReference type="EMBL" id="CAG8972562.1"/>
    </source>
</evidence>
<feature type="compositionally biased region" description="Low complexity" evidence="1">
    <location>
        <begin position="17"/>
        <end position="30"/>
    </location>
</feature>
<organism evidence="2 3">
    <name type="scientific">Hymenoscyphus albidus</name>
    <dbReference type="NCBI Taxonomy" id="595503"/>
    <lineage>
        <taxon>Eukaryota</taxon>
        <taxon>Fungi</taxon>
        <taxon>Dikarya</taxon>
        <taxon>Ascomycota</taxon>
        <taxon>Pezizomycotina</taxon>
        <taxon>Leotiomycetes</taxon>
        <taxon>Helotiales</taxon>
        <taxon>Helotiaceae</taxon>
        <taxon>Hymenoscyphus</taxon>
    </lineage>
</organism>
<feature type="region of interest" description="Disordered" evidence="1">
    <location>
        <begin position="180"/>
        <end position="261"/>
    </location>
</feature>
<dbReference type="Pfam" id="PF03525">
    <property type="entry name" value="Meiotic_rec114"/>
    <property type="match status" value="1"/>
</dbReference>
<name>A0A9N9LHA0_9HELO</name>
<feature type="region of interest" description="Disordered" evidence="1">
    <location>
        <begin position="1"/>
        <end position="44"/>
    </location>
</feature>
<feature type="region of interest" description="Disordered" evidence="1">
    <location>
        <begin position="457"/>
        <end position="536"/>
    </location>
</feature>
<reference evidence="2" key="1">
    <citation type="submission" date="2021-07" db="EMBL/GenBank/DDBJ databases">
        <authorList>
            <person name="Durling M."/>
        </authorList>
    </citation>
    <scope>NUCLEOTIDE SEQUENCE</scope>
</reference>
<dbReference type="InterPro" id="IPR004354">
    <property type="entry name" value="Meiotic_Rec114"/>
</dbReference>
<feature type="compositionally biased region" description="Polar residues" evidence="1">
    <location>
        <begin position="251"/>
        <end position="261"/>
    </location>
</feature>
<comment type="caution">
    <text evidence="2">The sequence shown here is derived from an EMBL/GenBank/DDBJ whole genome shotgun (WGS) entry which is preliminary data.</text>
</comment>
<protein>
    <submittedName>
        <fullName evidence="2">Uncharacterized protein</fullName>
    </submittedName>
</protein>
<accession>A0A9N9LHA0</accession>
<dbReference type="EMBL" id="CAJVRM010000046">
    <property type="protein sequence ID" value="CAG8972562.1"/>
    <property type="molecule type" value="Genomic_DNA"/>
</dbReference>
<feature type="compositionally biased region" description="Polar residues" evidence="1">
    <location>
        <begin position="207"/>
        <end position="219"/>
    </location>
</feature>
<keyword evidence="3" id="KW-1185">Reference proteome</keyword>
<dbReference type="OrthoDB" id="5360255at2759"/>
<gene>
    <name evidence="2" type="ORF">HYALB_00011412</name>
</gene>
<proteinExistence type="predicted"/>
<feature type="region of interest" description="Disordered" evidence="1">
    <location>
        <begin position="390"/>
        <end position="440"/>
    </location>
</feature>
<sequence length="607" mass="65903">MKAFLLRLSPSPAVKMSQTQSQSQSQSGQSQPPPFPHSQDPNGTTIPFAKFSHVTCASGVTSFTWTHVGERDDLNLVFYSVRQFDDNVNRNERLYMKITAGAELLESQDLGDLVRIWKQHDPSKGGDTPIQVVIKCPFLAMRFPKSNTSVRRVQLKFKSDPDFQQALSILTDLGLPVTQNVPSAQSNGRPLVSPAPAMGPPTPTPYSAGNMSSLFSRPGSTNSYNSSSSKAAMPANSSSPTKSDFKGPSPGNDSSFPAQASVARQSYITSSMPRPLSTSALPKNSIYLAQMDKAVHRISSPNMQEPLASGTSQFHQVHHGSEQLTRSFSASPYFSNRGGMFGPQASTEDPFTSQCFSVPARVQSVPAAQSFDTQRFALPPRRVLPFAKPKPKEKVIPSPPTTAPTKEIESTVPGCATPTRKPAKKRVAQRKPLVTKTQDNENESVAFAAATLDDVPSPLVTKKSTDAVPKAAVTKKRAPVSRPSSASKRPKMVDAATQTQTPSGCDQSVQTIPPSTKEPELVTNVSTPPSPESPPEDYLNGIDKFVSKYSSRSAPTELWQTPGWSNGTEEERDAILNNYICENLENPDFIKLCEDVERSWHRIGLGL</sequence>
<dbReference type="Proteomes" id="UP000701801">
    <property type="component" value="Unassembled WGS sequence"/>
</dbReference>